<evidence type="ECO:0000256" key="1">
    <source>
        <dbReference type="ARBA" id="ARBA00007970"/>
    </source>
</evidence>
<dbReference type="InterPro" id="IPR050106">
    <property type="entry name" value="HistidinolP_aminotransfase"/>
</dbReference>
<feature type="domain" description="Aminotransferase class I/classII large" evidence="6">
    <location>
        <begin position="69"/>
        <end position="380"/>
    </location>
</feature>
<keyword evidence="2 7" id="KW-0032">Aminotransferase</keyword>
<dbReference type="EMBL" id="RDSM01000002">
    <property type="protein sequence ID" value="RXH55985.1"/>
    <property type="molecule type" value="Genomic_DNA"/>
</dbReference>
<dbReference type="PANTHER" id="PTHR43643">
    <property type="entry name" value="HISTIDINOL-PHOSPHATE AMINOTRANSFERASE 2"/>
    <property type="match status" value="1"/>
</dbReference>
<reference evidence="7 8" key="1">
    <citation type="submission" date="2018-11" db="EMBL/GenBank/DDBJ databases">
        <authorList>
            <person name="Mardanov A.V."/>
            <person name="Ravin N.V."/>
            <person name="Dedysh S.N."/>
        </authorList>
    </citation>
    <scope>NUCLEOTIDE SEQUENCE [LARGE SCALE GENOMIC DNA]</scope>
    <source>
        <strain evidence="7 8">AF10</strain>
    </source>
</reference>
<dbReference type="Proteomes" id="UP000289437">
    <property type="component" value="Unassembled WGS sequence"/>
</dbReference>
<dbReference type="OrthoDB" id="9813612at2"/>
<reference evidence="8" key="2">
    <citation type="submission" date="2019-02" db="EMBL/GenBank/DDBJ databases">
        <title>Granulicella sibirica sp. nov., a psychrotolerant acidobacterium isolated from an organic soil layer in forested tundra, West Siberia.</title>
        <authorList>
            <person name="Oshkin I.Y."/>
            <person name="Kulichevskaya I.S."/>
            <person name="Rijpstra W.I.C."/>
            <person name="Sinninghe Damste J.S."/>
            <person name="Rakitin A.L."/>
            <person name="Ravin N.V."/>
            <person name="Dedysh S.N."/>
        </authorList>
    </citation>
    <scope>NUCLEOTIDE SEQUENCE [LARGE SCALE GENOMIC DNA]</scope>
    <source>
        <strain evidence="8">AF10</strain>
    </source>
</reference>
<evidence type="ECO:0000256" key="5">
    <source>
        <dbReference type="SAM" id="SignalP"/>
    </source>
</evidence>
<keyword evidence="8" id="KW-1185">Reference proteome</keyword>
<feature type="chain" id="PRO_5020941787" evidence="5">
    <location>
        <begin position="37"/>
        <end position="411"/>
    </location>
</feature>
<dbReference type="PROSITE" id="PS51318">
    <property type="entry name" value="TAT"/>
    <property type="match status" value="1"/>
</dbReference>
<dbReference type="AlphaFoldDB" id="A0A4Q0SXX7"/>
<dbReference type="Gene3D" id="3.40.640.10">
    <property type="entry name" value="Type I PLP-dependent aspartate aminotransferase-like (Major domain)"/>
    <property type="match status" value="1"/>
</dbReference>
<dbReference type="InterPro" id="IPR006311">
    <property type="entry name" value="TAT_signal"/>
</dbReference>
<evidence type="ECO:0000256" key="2">
    <source>
        <dbReference type="ARBA" id="ARBA00022576"/>
    </source>
</evidence>
<dbReference type="InterPro" id="IPR015424">
    <property type="entry name" value="PyrdxlP-dep_Trfase"/>
</dbReference>
<dbReference type="GO" id="GO:0030170">
    <property type="term" value="F:pyridoxal phosphate binding"/>
    <property type="evidence" value="ECO:0007669"/>
    <property type="project" value="InterPro"/>
</dbReference>
<gene>
    <name evidence="7" type="ORF">GRAN_2842</name>
</gene>
<keyword evidence="3 7" id="KW-0808">Transferase</keyword>
<evidence type="ECO:0000313" key="7">
    <source>
        <dbReference type="EMBL" id="RXH55985.1"/>
    </source>
</evidence>
<dbReference type="InterPro" id="IPR015422">
    <property type="entry name" value="PyrdxlP-dep_Trfase_small"/>
</dbReference>
<name>A0A4Q0SXX7_9BACT</name>
<comment type="caution">
    <text evidence="7">The sequence shown here is derived from an EMBL/GenBank/DDBJ whole genome shotgun (WGS) entry which is preliminary data.</text>
</comment>
<dbReference type="InterPro" id="IPR004839">
    <property type="entry name" value="Aminotransferase_I/II_large"/>
</dbReference>
<evidence type="ECO:0000259" key="6">
    <source>
        <dbReference type="Pfam" id="PF00155"/>
    </source>
</evidence>
<dbReference type="InterPro" id="IPR015421">
    <property type="entry name" value="PyrdxlP-dep_Trfase_major"/>
</dbReference>
<dbReference type="SUPFAM" id="SSF53383">
    <property type="entry name" value="PLP-dependent transferases"/>
    <property type="match status" value="1"/>
</dbReference>
<accession>A0A4Q0SXX7</accession>
<keyword evidence="5" id="KW-0732">Signal</keyword>
<protein>
    <submittedName>
        <fullName evidence="7">Periplasmic aromatic amino acid aminotransferase beta</fullName>
    </submittedName>
</protein>
<organism evidence="7 8">
    <name type="scientific">Granulicella sibirica</name>
    <dbReference type="NCBI Taxonomy" id="2479048"/>
    <lineage>
        <taxon>Bacteria</taxon>
        <taxon>Pseudomonadati</taxon>
        <taxon>Acidobacteriota</taxon>
        <taxon>Terriglobia</taxon>
        <taxon>Terriglobales</taxon>
        <taxon>Acidobacteriaceae</taxon>
        <taxon>Granulicella</taxon>
    </lineage>
</organism>
<proteinExistence type="inferred from homology"/>
<dbReference type="Pfam" id="PF00155">
    <property type="entry name" value="Aminotran_1_2"/>
    <property type="match status" value="1"/>
</dbReference>
<sequence>MKSPLVSSAVSRRSFLFSAGIAASLPVLTESHFAFAAFQADKPAPKPMSQQQMMKQFFASIPPDAVLINANENPLGPCEAARSAIASVAGKGGRYDIKEMMTLVEVFASQNSIPADNFAVYAGSSEPLHYSVLSYTGPTRSFVAGDPTYEAGGRAAEIAKAKVCPVPLTKTYAHDVKAMAAKDPNAGVIYICNPNNPTGTITSREDILWLLENKPKDSMLLVDEAYIHLSDAQSVVDQTANRKDIIVLRTFSKIYGMAGIRCGFAVAHPDVLHKLELCGQNAMPVTSSIAARVSLEDTSLIPTRKAYIANARNTTLKFLADNNYKVIPGSQSNCFMIDTGRNGHEVMAAMAQKKVIIGRTWAVWPSVVRITVGTNEDMAKFRVAYKEVMDAPPTKAQLEYRLRNPVAPHFS</sequence>
<keyword evidence="4" id="KW-0663">Pyridoxal phosphate</keyword>
<dbReference type="NCBIfam" id="NF006580">
    <property type="entry name" value="PRK09105.1"/>
    <property type="match status" value="1"/>
</dbReference>
<evidence type="ECO:0000256" key="3">
    <source>
        <dbReference type="ARBA" id="ARBA00022679"/>
    </source>
</evidence>
<dbReference type="Gene3D" id="3.90.1150.10">
    <property type="entry name" value="Aspartate Aminotransferase, domain 1"/>
    <property type="match status" value="1"/>
</dbReference>
<dbReference type="RefSeq" id="WP_128913532.1">
    <property type="nucleotide sequence ID" value="NZ_RDSM01000002.1"/>
</dbReference>
<evidence type="ECO:0000256" key="4">
    <source>
        <dbReference type="ARBA" id="ARBA00022898"/>
    </source>
</evidence>
<feature type="signal peptide" evidence="5">
    <location>
        <begin position="1"/>
        <end position="36"/>
    </location>
</feature>
<comment type="similarity">
    <text evidence="1">Belongs to the class-II pyridoxal-phosphate-dependent aminotransferase family. Histidinol-phosphate aminotransferase subfamily.</text>
</comment>
<dbReference type="GO" id="GO:0008483">
    <property type="term" value="F:transaminase activity"/>
    <property type="evidence" value="ECO:0007669"/>
    <property type="project" value="UniProtKB-KW"/>
</dbReference>
<dbReference type="CDD" id="cd00609">
    <property type="entry name" value="AAT_like"/>
    <property type="match status" value="1"/>
</dbReference>
<dbReference type="PANTHER" id="PTHR43643:SF3">
    <property type="entry name" value="HISTIDINOL-PHOSPHATE AMINOTRANSFERASE"/>
    <property type="match status" value="1"/>
</dbReference>
<evidence type="ECO:0000313" key="8">
    <source>
        <dbReference type="Proteomes" id="UP000289437"/>
    </source>
</evidence>